<feature type="compositionally biased region" description="Polar residues" evidence="7">
    <location>
        <begin position="542"/>
        <end position="559"/>
    </location>
</feature>
<feature type="region of interest" description="Disordered" evidence="7">
    <location>
        <begin position="407"/>
        <end position="601"/>
    </location>
</feature>
<keyword evidence="6" id="KW-0183">Conidiation</keyword>
<name>A0A2K1QMN8_9PEZI</name>
<dbReference type="InterPro" id="IPR018004">
    <property type="entry name" value="KilA/APSES_HTH"/>
</dbReference>
<dbReference type="OrthoDB" id="5407653at2759"/>
<dbReference type="PANTHER" id="PTHR47792:SF1">
    <property type="entry name" value="PROTEIN SOK2-RELATED"/>
    <property type="match status" value="1"/>
</dbReference>
<dbReference type="Proteomes" id="UP000243797">
    <property type="component" value="Unassembled WGS sequence"/>
</dbReference>
<evidence type="ECO:0000256" key="3">
    <source>
        <dbReference type="ARBA" id="ARBA00023015"/>
    </source>
</evidence>
<reference evidence="9 10" key="1">
    <citation type="submission" date="2017-06" db="EMBL/GenBank/DDBJ databases">
        <title>Draft genome sequence of a variant of Elsinoe murrayae.</title>
        <authorList>
            <person name="Cheng Q."/>
        </authorList>
    </citation>
    <scope>NUCLEOTIDE SEQUENCE [LARGE SCALE GENOMIC DNA]</scope>
    <source>
        <strain evidence="9 10">CQ-2017a</strain>
    </source>
</reference>
<keyword evidence="4" id="KW-0238">DNA-binding</keyword>
<accession>A0A2K1QMN8</accession>
<dbReference type="InterPro" id="IPR003163">
    <property type="entry name" value="Tscrpt_reg_HTH_APSES-type"/>
</dbReference>
<dbReference type="GO" id="GO:0030435">
    <property type="term" value="P:sporulation resulting in formation of a cellular spore"/>
    <property type="evidence" value="ECO:0007669"/>
    <property type="project" value="UniProtKB-KW"/>
</dbReference>
<proteinExistence type="inferred from homology"/>
<feature type="compositionally biased region" description="Polar residues" evidence="7">
    <location>
        <begin position="510"/>
        <end position="532"/>
    </location>
</feature>
<feature type="compositionally biased region" description="Basic and acidic residues" evidence="7">
    <location>
        <begin position="434"/>
        <end position="465"/>
    </location>
</feature>
<dbReference type="SUPFAM" id="SSF54616">
    <property type="entry name" value="DNA-binding domain of Mlu1-box binding protein MBP1"/>
    <property type="match status" value="1"/>
</dbReference>
<feature type="region of interest" description="Disordered" evidence="7">
    <location>
        <begin position="246"/>
        <end position="312"/>
    </location>
</feature>
<dbReference type="InterPro" id="IPR029790">
    <property type="entry name" value="EFG1/Phd1/StuA"/>
</dbReference>
<gene>
    <name evidence="9" type="ORF">CAC42_4504</name>
</gene>
<evidence type="ECO:0000256" key="6">
    <source>
        <dbReference type="ARBA" id="ARBA00023321"/>
    </source>
</evidence>
<feature type="region of interest" description="Disordered" evidence="7">
    <location>
        <begin position="82"/>
        <end position="127"/>
    </location>
</feature>
<evidence type="ECO:0000313" key="10">
    <source>
        <dbReference type="Proteomes" id="UP000243797"/>
    </source>
</evidence>
<feature type="domain" description="HTH APSES-type" evidence="8">
    <location>
        <begin position="132"/>
        <end position="238"/>
    </location>
</feature>
<feature type="compositionally biased region" description="Polar residues" evidence="7">
    <location>
        <begin position="474"/>
        <end position="487"/>
    </location>
</feature>
<keyword evidence="5" id="KW-0804">Transcription</keyword>
<evidence type="ECO:0000256" key="5">
    <source>
        <dbReference type="ARBA" id="ARBA00023163"/>
    </source>
</evidence>
<dbReference type="PANTHER" id="PTHR47792">
    <property type="entry name" value="PROTEIN SOK2-RELATED"/>
    <property type="match status" value="1"/>
</dbReference>
<dbReference type="PROSITE" id="PS51299">
    <property type="entry name" value="HTH_APSES"/>
    <property type="match status" value="1"/>
</dbReference>
<dbReference type="InParanoid" id="A0A2K1QMN8"/>
<organism evidence="9 10">
    <name type="scientific">Sphaceloma murrayae</name>
    <dbReference type="NCBI Taxonomy" id="2082308"/>
    <lineage>
        <taxon>Eukaryota</taxon>
        <taxon>Fungi</taxon>
        <taxon>Dikarya</taxon>
        <taxon>Ascomycota</taxon>
        <taxon>Pezizomycotina</taxon>
        <taxon>Dothideomycetes</taxon>
        <taxon>Dothideomycetidae</taxon>
        <taxon>Myriangiales</taxon>
        <taxon>Elsinoaceae</taxon>
        <taxon>Sphaceloma</taxon>
    </lineage>
</organism>
<dbReference type="Pfam" id="PF04383">
    <property type="entry name" value="KilA-N"/>
    <property type="match status" value="1"/>
</dbReference>
<comment type="similarity">
    <text evidence="1">Belongs to the EFG1/PHD1/stuA family.</text>
</comment>
<dbReference type="GO" id="GO:0003700">
    <property type="term" value="F:DNA-binding transcription factor activity"/>
    <property type="evidence" value="ECO:0007669"/>
    <property type="project" value="TreeGrafter"/>
</dbReference>
<dbReference type="GO" id="GO:0005634">
    <property type="term" value="C:nucleus"/>
    <property type="evidence" value="ECO:0007669"/>
    <property type="project" value="TreeGrafter"/>
</dbReference>
<evidence type="ECO:0000313" key="9">
    <source>
        <dbReference type="EMBL" id="PNS16103.1"/>
    </source>
</evidence>
<feature type="compositionally biased region" description="Polar residues" evidence="7">
    <location>
        <begin position="416"/>
        <end position="425"/>
    </location>
</feature>
<keyword evidence="2" id="KW-0749">Sporulation</keyword>
<feature type="region of interest" description="Disordered" evidence="7">
    <location>
        <begin position="1"/>
        <end position="35"/>
    </location>
</feature>
<feature type="compositionally biased region" description="Polar residues" evidence="7">
    <location>
        <begin position="82"/>
        <end position="95"/>
    </location>
</feature>
<feature type="compositionally biased region" description="Polar residues" evidence="7">
    <location>
        <begin position="362"/>
        <end position="375"/>
    </location>
</feature>
<feature type="compositionally biased region" description="Low complexity" evidence="7">
    <location>
        <begin position="100"/>
        <end position="112"/>
    </location>
</feature>
<dbReference type="AlphaFoldDB" id="A0A2K1QMN8"/>
<protein>
    <recommendedName>
        <fullName evidence="8">HTH APSES-type domain-containing protein</fullName>
    </recommendedName>
</protein>
<keyword evidence="10" id="KW-1185">Reference proteome</keyword>
<dbReference type="EMBL" id="NKHZ01000060">
    <property type="protein sequence ID" value="PNS16103.1"/>
    <property type="molecule type" value="Genomic_DNA"/>
</dbReference>
<evidence type="ECO:0000256" key="1">
    <source>
        <dbReference type="ARBA" id="ARBA00007247"/>
    </source>
</evidence>
<evidence type="ECO:0000256" key="2">
    <source>
        <dbReference type="ARBA" id="ARBA00022969"/>
    </source>
</evidence>
<dbReference type="STRING" id="2082308.A0A2K1QMN8"/>
<feature type="region of interest" description="Disordered" evidence="7">
    <location>
        <begin position="335"/>
        <end position="386"/>
    </location>
</feature>
<dbReference type="Gene3D" id="3.10.260.10">
    <property type="entry name" value="Transcription regulator HTH, APSES-type DNA-binding domain"/>
    <property type="match status" value="1"/>
</dbReference>
<feature type="compositionally biased region" description="Polar residues" evidence="7">
    <location>
        <begin position="267"/>
        <end position="276"/>
    </location>
</feature>
<comment type="caution">
    <text evidence="9">The sequence shown here is derived from an EMBL/GenBank/DDBJ whole genome shotgun (WGS) entry which is preliminary data.</text>
</comment>
<dbReference type="GO" id="GO:0045944">
    <property type="term" value="P:positive regulation of transcription by RNA polymerase II"/>
    <property type="evidence" value="ECO:0007669"/>
    <property type="project" value="TreeGrafter"/>
</dbReference>
<evidence type="ECO:0000256" key="4">
    <source>
        <dbReference type="ARBA" id="ARBA00023125"/>
    </source>
</evidence>
<sequence>MNHGPAMHSQGMPHSQYADSHHHPSSHVPHSSVSSAASAPSYYSSYAAHQGMPNGLPTYAPPMPISSYGSYVNGMNPMTPVSSGGSMGLHQSSAPLPTLAANSSQSPAVSSSQENRPADLTGQVAPNGAKPRVTATLWEDEGTLCFQVEAGGICVARREDNHMINGTKLLNVAGMTRGRRDGILKSEKTRHVVKIGPMHLKGVWIPFERALEFANKEKITEQLYPLFVHQISQLLYHPPGATRASITSTAMATTDRSRTDPEGDYMRTSQSSQAPSLQHHHTMSGSISAQGPQSGHPAASHSSARPGLDRAHTFAAPSSGGGVMGMADSSGYSGHWQGSAVPSGSMSQGLHIDTGINGARSVPSTPANPVSSPPTNGMAPMSSYPTTGPYEAGRAYHSAHPSYSSSYGGMNRFGQHLQSSPSGKTSDMGPPARVGHDDDHKYSSQAHDHTSSSEVGENDHDHEYTHSAGPYAQHRNSYAYSGQNQTPGGAESQGLSGSPHKPSGRATPRTAANYSSYNTSQRPSSLPASNLYNVMGDARNLPNGSEMYSTGYSSQTYASPTGLPPSNKRAYEHDEDESNGIKRQRTILDDSSRPMISQKKR</sequence>
<feature type="compositionally biased region" description="Basic and acidic residues" evidence="7">
    <location>
        <begin position="255"/>
        <end position="265"/>
    </location>
</feature>
<keyword evidence="3" id="KW-0805">Transcription regulation</keyword>
<dbReference type="SMART" id="SM01252">
    <property type="entry name" value="KilA-N"/>
    <property type="match status" value="1"/>
</dbReference>
<dbReference type="GO" id="GO:0043565">
    <property type="term" value="F:sequence-specific DNA binding"/>
    <property type="evidence" value="ECO:0007669"/>
    <property type="project" value="TreeGrafter"/>
</dbReference>
<evidence type="ECO:0000256" key="7">
    <source>
        <dbReference type="SAM" id="MobiDB-lite"/>
    </source>
</evidence>
<feature type="compositionally biased region" description="Low complexity" evidence="7">
    <location>
        <begin position="26"/>
        <end position="35"/>
    </location>
</feature>
<dbReference type="InterPro" id="IPR036887">
    <property type="entry name" value="HTH_APSES_sf"/>
</dbReference>
<dbReference type="GO" id="GO:0048315">
    <property type="term" value="P:conidium formation"/>
    <property type="evidence" value="ECO:0007669"/>
    <property type="project" value="UniProtKB-KW"/>
</dbReference>
<feature type="compositionally biased region" description="Polar residues" evidence="7">
    <location>
        <begin position="283"/>
        <end position="293"/>
    </location>
</feature>
<evidence type="ECO:0000259" key="8">
    <source>
        <dbReference type="PROSITE" id="PS51299"/>
    </source>
</evidence>